<keyword evidence="8" id="KW-1185">Reference proteome</keyword>
<feature type="transmembrane region" description="Helical" evidence="6">
    <location>
        <begin position="203"/>
        <end position="222"/>
    </location>
</feature>
<keyword evidence="6" id="KW-1003">Cell membrane</keyword>
<evidence type="ECO:0000256" key="2">
    <source>
        <dbReference type="ARBA" id="ARBA00009142"/>
    </source>
</evidence>
<evidence type="ECO:0000313" key="7">
    <source>
        <dbReference type="EMBL" id="SEJ82069.1"/>
    </source>
</evidence>
<dbReference type="PANTHER" id="PTHR43701">
    <property type="entry name" value="MEMBRANE TRANSPORTER PROTEIN MJ0441-RELATED"/>
    <property type="match status" value="1"/>
</dbReference>
<evidence type="ECO:0000313" key="8">
    <source>
        <dbReference type="Proteomes" id="UP000199662"/>
    </source>
</evidence>
<organism evidence="7 8">
    <name type="scientific">Propionispira arboris</name>
    <dbReference type="NCBI Taxonomy" id="84035"/>
    <lineage>
        <taxon>Bacteria</taxon>
        <taxon>Bacillati</taxon>
        <taxon>Bacillota</taxon>
        <taxon>Negativicutes</taxon>
        <taxon>Selenomonadales</taxon>
        <taxon>Selenomonadaceae</taxon>
        <taxon>Propionispira</taxon>
    </lineage>
</organism>
<feature type="transmembrane region" description="Helical" evidence="6">
    <location>
        <begin position="39"/>
        <end position="58"/>
    </location>
</feature>
<comment type="similarity">
    <text evidence="2 6">Belongs to the 4-toluene sulfonate uptake permease (TSUP) (TC 2.A.102) family.</text>
</comment>
<protein>
    <recommendedName>
        <fullName evidence="6">Probable membrane transporter protein</fullName>
    </recommendedName>
</protein>
<feature type="transmembrane region" description="Helical" evidence="6">
    <location>
        <begin position="7"/>
        <end position="27"/>
    </location>
</feature>
<evidence type="ECO:0000256" key="3">
    <source>
        <dbReference type="ARBA" id="ARBA00022692"/>
    </source>
</evidence>
<evidence type="ECO:0000256" key="5">
    <source>
        <dbReference type="ARBA" id="ARBA00023136"/>
    </source>
</evidence>
<keyword evidence="5 6" id="KW-0472">Membrane</keyword>
<dbReference type="AlphaFoldDB" id="A0A1H7BWX0"/>
<evidence type="ECO:0000256" key="4">
    <source>
        <dbReference type="ARBA" id="ARBA00022989"/>
    </source>
</evidence>
<dbReference type="PANTHER" id="PTHR43701:SF2">
    <property type="entry name" value="MEMBRANE TRANSPORTER PROTEIN YJNA-RELATED"/>
    <property type="match status" value="1"/>
</dbReference>
<feature type="transmembrane region" description="Helical" evidence="6">
    <location>
        <begin position="70"/>
        <end position="86"/>
    </location>
</feature>
<accession>A0A1H7BWX0</accession>
<dbReference type="Proteomes" id="UP000199662">
    <property type="component" value="Unassembled WGS sequence"/>
</dbReference>
<keyword evidence="3 6" id="KW-0812">Transmembrane</keyword>
<evidence type="ECO:0000256" key="6">
    <source>
        <dbReference type="RuleBase" id="RU363041"/>
    </source>
</evidence>
<proteinExistence type="inferred from homology"/>
<feature type="transmembrane region" description="Helical" evidence="6">
    <location>
        <begin position="141"/>
        <end position="170"/>
    </location>
</feature>
<name>A0A1H7BWX0_9FIRM</name>
<evidence type="ECO:0000256" key="1">
    <source>
        <dbReference type="ARBA" id="ARBA00004141"/>
    </source>
</evidence>
<feature type="transmembrane region" description="Helical" evidence="6">
    <location>
        <begin position="234"/>
        <end position="255"/>
    </location>
</feature>
<dbReference type="InterPro" id="IPR002781">
    <property type="entry name" value="TM_pro_TauE-like"/>
</dbReference>
<dbReference type="GO" id="GO:0005886">
    <property type="term" value="C:plasma membrane"/>
    <property type="evidence" value="ECO:0007669"/>
    <property type="project" value="UniProtKB-SubCell"/>
</dbReference>
<comment type="subcellular location">
    <subcellularLocation>
        <location evidence="6">Cell membrane</location>
        <topology evidence="6">Multi-pass membrane protein</topology>
    </subcellularLocation>
    <subcellularLocation>
        <location evidence="1">Membrane</location>
        <topology evidence="1">Multi-pass membrane protein</topology>
    </subcellularLocation>
</comment>
<dbReference type="Pfam" id="PF01925">
    <property type="entry name" value="TauE"/>
    <property type="match status" value="1"/>
</dbReference>
<sequence>MILVYLLVALGATIIGAMAGLGGGVIIKPVLDFIGDYNVSTIGVISACTVFTMAVVSIIKQFKYKFKIEIKKTVFIGVGSVIGGAWGEKLLKDVLDVFPHNIVTVSQNAILAIFLIMIFLYMRNKEKVKSFKVENSIACLFIGLFLGVMSSFLSIGGGPINICILTIFFSMEPKEAAVNSIITILFSQGAQLFAIASTRGIEAFLLPILPVMMIGGILGGLIGSKFNKIYDSKVIAKVLDVVLVMLILLNIYNVIHALDRLYLS</sequence>
<gene>
    <name evidence="7" type="ORF">SAMN05660742_11850</name>
</gene>
<dbReference type="STRING" id="84035.SAMN05660742_11850"/>
<feature type="transmembrane region" description="Helical" evidence="6">
    <location>
        <begin position="98"/>
        <end position="121"/>
    </location>
</feature>
<dbReference type="InterPro" id="IPR051598">
    <property type="entry name" value="TSUP/Inactive_protease-like"/>
</dbReference>
<dbReference type="EMBL" id="FNZK01000018">
    <property type="protein sequence ID" value="SEJ82069.1"/>
    <property type="molecule type" value="Genomic_DNA"/>
</dbReference>
<dbReference type="RefSeq" id="WP_091833909.1">
    <property type="nucleotide sequence ID" value="NZ_FNZK01000018.1"/>
</dbReference>
<reference evidence="7 8" key="1">
    <citation type="submission" date="2016-10" db="EMBL/GenBank/DDBJ databases">
        <authorList>
            <person name="de Groot N.N."/>
        </authorList>
    </citation>
    <scope>NUCLEOTIDE SEQUENCE [LARGE SCALE GENOMIC DNA]</scope>
    <source>
        <strain evidence="7 8">DSM 2179</strain>
    </source>
</reference>
<keyword evidence="4 6" id="KW-1133">Transmembrane helix</keyword>